<dbReference type="EMBL" id="JACHIF010000006">
    <property type="protein sequence ID" value="MBB5038814.1"/>
    <property type="molecule type" value="Genomic_DNA"/>
</dbReference>
<feature type="domain" description="Phosphatidic acid phosphatase type 2/haloperoxidase" evidence="2">
    <location>
        <begin position="255"/>
        <end position="380"/>
    </location>
</feature>
<evidence type="ECO:0000259" key="2">
    <source>
        <dbReference type="Pfam" id="PF01569"/>
    </source>
</evidence>
<dbReference type="PANTHER" id="PTHR34599:SF2">
    <property type="entry name" value="TRAF-TYPE DOMAIN-CONTAINING PROTEIN"/>
    <property type="match status" value="1"/>
</dbReference>
<dbReference type="CDD" id="cd03398">
    <property type="entry name" value="PAP2_haloperoxidase"/>
    <property type="match status" value="1"/>
</dbReference>
<reference evidence="3 4" key="1">
    <citation type="submission" date="2020-08" db="EMBL/GenBank/DDBJ databases">
        <title>Genomic Encyclopedia of Type Strains, Phase IV (KMG-IV): sequencing the most valuable type-strain genomes for metagenomic binning, comparative biology and taxonomic classification.</title>
        <authorList>
            <person name="Goeker M."/>
        </authorList>
    </citation>
    <scope>NUCLEOTIDE SEQUENCE [LARGE SCALE GENOMIC DNA]</scope>
    <source>
        <strain evidence="3 4">DSM 12251</strain>
    </source>
</reference>
<dbReference type="Gene3D" id="1.10.606.20">
    <property type="match status" value="1"/>
</dbReference>
<dbReference type="InterPro" id="IPR000326">
    <property type="entry name" value="PAP2/HPO"/>
</dbReference>
<protein>
    <submittedName>
        <fullName evidence="3">Membrane-associated phospholipid phosphatase</fullName>
    </submittedName>
</protein>
<evidence type="ECO:0000313" key="3">
    <source>
        <dbReference type="EMBL" id="MBB5038814.1"/>
    </source>
</evidence>
<name>A0A7W7YMF6_9BACT</name>
<sequence length="394" mass="44185">MKRFLLFLLLCVASVHGSEIIQDWNYVFLQAVRKETPPPCLVSRNLPIFHLAIHRAVQSAIKTGMDEPMQCQAAHHAARAVFLRFFPSQEKMAEQVEAKKPEGQISDACRSLVAEAVQRTFAERENDGSATTVHYVPSDKPGQWRRTPPNFRPPEFPHWGKVKPFMVGDVAEFRAAAPPALDSAAYAEEVNLLKDLGGKVSSKRTAEQTLIAKFWADFSYTSSPPGHWNEIAREVSLTKKLNVAETARIFATLNLALADTCITIWDTKYHYNFWRPVTAIRRADEDGNEATVADKNWEPLLRTPPHPEYVSGHSGISGAAATIMEHFFGRENISFEASSDDVKDTRRRFTSFQACAEEIAQSRIYGGIHYPAAGREGLKLGRNIAEKVLKTFKE</sequence>
<evidence type="ECO:0000313" key="4">
    <source>
        <dbReference type="Proteomes" id="UP000534294"/>
    </source>
</evidence>
<feature type="chain" id="PRO_5031412157" evidence="1">
    <location>
        <begin position="18"/>
        <end position="394"/>
    </location>
</feature>
<evidence type="ECO:0000256" key="1">
    <source>
        <dbReference type="SAM" id="SignalP"/>
    </source>
</evidence>
<dbReference type="RefSeq" id="WP_184209968.1">
    <property type="nucleotide sequence ID" value="NZ_JACHIF010000006.1"/>
</dbReference>
<dbReference type="InterPro" id="IPR052559">
    <property type="entry name" value="V-haloperoxidase"/>
</dbReference>
<dbReference type="SUPFAM" id="SSF48317">
    <property type="entry name" value="Acid phosphatase/Vanadium-dependent haloperoxidase"/>
    <property type="match status" value="1"/>
</dbReference>
<dbReference type="InterPro" id="IPR036938">
    <property type="entry name" value="PAP2/HPO_sf"/>
</dbReference>
<keyword evidence="4" id="KW-1185">Reference proteome</keyword>
<dbReference type="Proteomes" id="UP000534294">
    <property type="component" value="Unassembled WGS sequence"/>
</dbReference>
<feature type="signal peptide" evidence="1">
    <location>
        <begin position="1"/>
        <end position="17"/>
    </location>
</feature>
<accession>A0A7W7YMF6</accession>
<dbReference type="PANTHER" id="PTHR34599">
    <property type="entry name" value="PEROXIDASE-RELATED"/>
    <property type="match status" value="1"/>
</dbReference>
<organism evidence="3 4">
    <name type="scientific">Prosthecobacter dejongeii</name>
    <dbReference type="NCBI Taxonomy" id="48465"/>
    <lineage>
        <taxon>Bacteria</taxon>
        <taxon>Pseudomonadati</taxon>
        <taxon>Verrucomicrobiota</taxon>
        <taxon>Verrucomicrobiia</taxon>
        <taxon>Verrucomicrobiales</taxon>
        <taxon>Verrucomicrobiaceae</taxon>
        <taxon>Prosthecobacter</taxon>
    </lineage>
</organism>
<dbReference type="AlphaFoldDB" id="A0A7W7YMF6"/>
<comment type="caution">
    <text evidence="3">The sequence shown here is derived from an EMBL/GenBank/DDBJ whole genome shotgun (WGS) entry which is preliminary data.</text>
</comment>
<keyword evidence="1" id="KW-0732">Signal</keyword>
<proteinExistence type="predicted"/>
<gene>
    <name evidence="3" type="ORF">HNQ64_003079</name>
</gene>
<dbReference type="Pfam" id="PF01569">
    <property type="entry name" value="PAP2"/>
    <property type="match status" value="1"/>
</dbReference>